<evidence type="ECO:0000256" key="1">
    <source>
        <dbReference type="SAM" id="Coils"/>
    </source>
</evidence>
<accession>A0A0R1LZW6</accession>
<dbReference type="EMBL" id="AZEF01000027">
    <property type="protein sequence ID" value="KRL01134.1"/>
    <property type="molecule type" value="Genomic_DNA"/>
</dbReference>
<evidence type="ECO:0000313" key="4">
    <source>
        <dbReference type="Proteomes" id="UP000051621"/>
    </source>
</evidence>
<evidence type="ECO:0000259" key="2">
    <source>
        <dbReference type="PROSITE" id="PS51186"/>
    </source>
</evidence>
<keyword evidence="1" id="KW-0175">Coiled coil</keyword>
<dbReference type="PATRIC" id="fig|1423731.3.peg.1306"/>
<organism evidence="3 4">
    <name type="scientific">Liquorilactobacillus capillatus DSM 19910</name>
    <dbReference type="NCBI Taxonomy" id="1423731"/>
    <lineage>
        <taxon>Bacteria</taxon>
        <taxon>Bacillati</taxon>
        <taxon>Bacillota</taxon>
        <taxon>Bacilli</taxon>
        <taxon>Lactobacillales</taxon>
        <taxon>Lactobacillaceae</taxon>
        <taxon>Liquorilactobacillus</taxon>
    </lineage>
</organism>
<proteinExistence type="predicted"/>
<dbReference type="AlphaFoldDB" id="A0A0R1LZW6"/>
<name>A0A0R1LZW6_9LACO</name>
<protein>
    <recommendedName>
        <fullName evidence="2">N-acetyltransferase domain-containing protein</fullName>
    </recommendedName>
</protein>
<feature type="domain" description="N-acetyltransferase" evidence="2">
    <location>
        <begin position="7"/>
        <end position="165"/>
    </location>
</feature>
<keyword evidence="4" id="KW-1185">Reference proteome</keyword>
<sequence length="174" mass="20519">MFAGALIRLRAVKEDDFETIEDWYEDTYFLRNVDTAIALPRNIDEIKEMYEPATDVIELLIYPLKSELPVGFVSIYNIEWNNRSATLAIGIGYERDRHLGYGTDALKLIMQYAFNELNLDRLELEVIEYNKNAQKLYERLGFKVGGRKRQAVLRDNQRFDILFLDILRSEWNNK</sequence>
<dbReference type="PROSITE" id="PS51186">
    <property type="entry name" value="GNAT"/>
    <property type="match status" value="1"/>
</dbReference>
<dbReference type="SUPFAM" id="SSF55729">
    <property type="entry name" value="Acyl-CoA N-acyltransferases (Nat)"/>
    <property type="match status" value="1"/>
</dbReference>
<dbReference type="InterPro" id="IPR016181">
    <property type="entry name" value="Acyl_CoA_acyltransferase"/>
</dbReference>
<reference evidence="3 4" key="1">
    <citation type="journal article" date="2015" name="Genome Announc.">
        <title>Expanding the biotechnology potential of lactobacilli through comparative genomics of 213 strains and associated genera.</title>
        <authorList>
            <person name="Sun Z."/>
            <person name="Harris H.M."/>
            <person name="McCann A."/>
            <person name="Guo C."/>
            <person name="Argimon S."/>
            <person name="Zhang W."/>
            <person name="Yang X."/>
            <person name="Jeffery I.B."/>
            <person name="Cooney J.C."/>
            <person name="Kagawa T.F."/>
            <person name="Liu W."/>
            <person name="Song Y."/>
            <person name="Salvetti E."/>
            <person name="Wrobel A."/>
            <person name="Rasinkangas P."/>
            <person name="Parkhill J."/>
            <person name="Rea M.C."/>
            <person name="O'Sullivan O."/>
            <person name="Ritari J."/>
            <person name="Douillard F.P."/>
            <person name="Paul Ross R."/>
            <person name="Yang R."/>
            <person name="Briner A.E."/>
            <person name="Felis G.E."/>
            <person name="de Vos W.M."/>
            <person name="Barrangou R."/>
            <person name="Klaenhammer T.R."/>
            <person name="Caufield P.W."/>
            <person name="Cui Y."/>
            <person name="Zhang H."/>
            <person name="O'Toole P.W."/>
        </authorList>
    </citation>
    <scope>NUCLEOTIDE SEQUENCE [LARGE SCALE GENOMIC DNA]</scope>
    <source>
        <strain evidence="3 4">DSM 19910</strain>
    </source>
</reference>
<dbReference type="PANTHER" id="PTHR43415:SF5">
    <property type="entry name" value="ACETYLTRANSFERASE"/>
    <property type="match status" value="1"/>
</dbReference>
<dbReference type="STRING" id="1423731.FC81_GL001273"/>
<dbReference type="InterPro" id="IPR000182">
    <property type="entry name" value="GNAT_dom"/>
</dbReference>
<comment type="caution">
    <text evidence="3">The sequence shown here is derived from an EMBL/GenBank/DDBJ whole genome shotgun (WGS) entry which is preliminary data.</text>
</comment>
<dbReference type="OrthoDB" id="9795206at2"/>
<dbReference type="GO" id="GO:0016747">
    <property type="term" value="F:acyltransferase activity, transferring groups other than amino-acyl groups"/>
    <property type="evidence" value="ECO:0007669"/>
    <property type="project" value="InterPro"/>
</dbReference>
<dbReference type="PANTHER" id="PTHR43415">
    <property type="entry name" value="SPERMIDINE N(1)-ACETYLTRANSFERASE"/>
    <property type="match status" value="1"/>
</dbReference>
<feature type="coiled-coil region" evidence="1">
    <location>
        <begin position="112"/>
        <end position="139"/>
    </location>
</feature>
<dbReference type="Pfam" id="PF13302">
    <property type="entry name" value="Acetyltransf_3"/>
    <property type="match status" value="1"/>
</dbReference>
<gene>
    <name evidence="3" type="ORF">FC81_GL001273</name>
</gene>
<dbReference type="Proteomes" id="UP000051621">
    <property type="component" value="Unassembled WGS sequence"/>
</dbReference>
<dbReference type="RefSeq" id="WP_057744197.1">
    <property type="nucleotide sequence ID" value="NZ_AZEF01000027.1"/>
</dbReference>
<dbReference type="Gene3D" id="3.40.630.30">
    <property type="match status" value="1"/>
</dbReference>
<evidence type="ECO:0000313" key="3">
    <source>
        <dbReference type="EMBL" id="KRL01134.1"/>
    </source>
</evidence>